<feature type="compositionally biased region" description="Basic residues" evidence="1">
    <location>
        <begin position="295"/>
        <end position="305"/>
    </location>
</feature>
<gene>
    <name evidence="2" type="ORF">Tci_044769</name>
</gene>
<evidence type="ECO:0000313" key="2">
    <source>
        <dbReference type="EMBL" id="GEU72791.1"/>
    </source>
</evidence>
<comment type="caution">
    <text evidence="2">The sequence shown here is derived from an EMBL/GenBank/DDBJ whole genome shotgun (WGS) entry which is preliminary data.</text>
</comment>
<evidence type="ECO:0000256" key="1">
    <source>
        <dbReference type="SAM" id="MobiDB-lite"/>
    </source>
</evidence>
<sequence>MAATFGTVSVPAGCRDSGLIIGLIHVRRWKEEKKKGMGSAMDPDDSGLASKGNDDFAIPIDKTTKFTACSSNTIVHSSTPNYGLADTHKSTDGSNSTTLVQYGDPNGIPKMGHYSWDVIGGTSLWWDTRGETTKVGHQRHFSRKPSESLLVLQLGKTLLRTREQPIPLAPVAPAGQHVASKILAAYNAWIKGSKEIVGFMLMTMKPEIQQNLEPLHAHEMLRELKTLFAKQAEQELLQTTRDFHSYRQEEGSQLARIWGTPMGKTINDLHVMLKLHEQTLLKNNALALHSIRAGKVHKGNKHKKSQSQMAARGQNHGKGKNKQAQAPKPKIPTPPKREDPAKDSIFHEYGETGHWKRNFPWYLAELLKKKKKATLGAGGSGIFVIELNTILNRSWIYDTGCGTVTPLFVKKTLCHNHGVSSKHS</sequence>
<protein>
    <recommendedName>
        <fullName evidence="3">Zinc finger, CCHC-type</fullName>
    </recommendedName>
</protein>
<proteinExistence type="predicted"/>
<dbReference type="EMBL" id="BKCJ010006562">
    <property type="protein sequence ID" value="GEU72791.1"/>
    <property type="molecule type" value="Genomic_DNA"/>
</dbReference>
<reference evidence="2" key="1">
    <citation type="journal article" date="2019" name="Sci. Rep.">
        <title>Draft genome of Tanacetum cinerariifolium, the natural source of mosquito coil.</title>
        <authorList>
            <person name="Yamashiro T."/>
            <person name="Shiraishi A."/>
            <person name="Satake H."/>
            <person name="Nakayama K."/>
        </authorList>
    </citation>
    <scope>NUCLEOTIDE SEQUENCE</scope>
</reference>
<name>A0A6L2MFN4_TANCI</name>
<feature type="region of interest" description="Disordered" evidence="1">
    <location>
        <begin position="295"/>
        <end position="342"/>
    </location>
</feature>
<organism evidence="2">
    <name type="scientific">Tanacetum cinerariifolium</name>
    <name type="common">Dalmatian daisy</name>
    <name type="synonym">Chrysanthemum cinerariifolium</name>
    <dbReference type="NCBI Taxonomy" id="118510"/>
    <lineage>
        <taxon>Eukaryota</taxon>
        <taxon>Viridiplantae</taxon>
        <taxon>Streptophyta</taxon>
        <taxon>Embryophyta</taxon>
        <taxon>Tracheophyta</taxon>
        <taxon>Spermatophyta</taxon>
        <taxon>Magnoliopsida</taxon>
        <taxon>eudicotyledons</taxon>
        <taxon>Gunneridae</taxon>
        <taxon>Pentapetalae</taxon>
        <taxon>asterids</taxon>
        <taxon>campanulids</taxon>
        <taxon>Asterales</taxon>
        <taxon>Asteraceae</taxon>
        <taxon>Asteroideae</taxon>
        <taxon>Anthemideae</taxon>
        <taxon>Anthemidinae</taxon>
        <taxon>Tanacetum</taxon>
    </lineage>
</organism>
<accession>A0A6L2MFN4</accession>
<evidence type="ECO:0008006" key="3">
    <source>
        <dbReference type="Google" id="ProtNLM"/>
    </source>
</evidence>
<dbReference type="AlphaFoldDB" id="A0A6L2MFN4"/>